<dbReference type="Proteomes" id="UP000386575">
    <property type="component" value="Unassembled WGS sequence"/>
</dbReference>
<comment type="caution">
    <text evidence="1">The sequence shown here is derived from an EMBL/GenBank/DDBJ whole genome shotgun (WGS) entry which is preliminary data.</text>
</comment>
<dbReference type="RefSeq" id="WP_151041910.1">
    <property type="nucleotide sequence ID" value="NZ_VZUL01000002.1"/>
</dbReference>
<dbReference type="AlphaFoldDB" id="A0A6A1TPF7"/>
<dbReference type="Pfam" id="PF04985">
    <property type="entry name" value="Phage_tube"/>
    <property type="match status" value="1"/>
</dbReference>
<dbReference type="EMBL" id="VZUL01000002">
    <property type="protein sequence ID" value="KAB1086493.1"/>
    <property type="molecule type" value="Genomic_DNA"/>
</dbReference>
<gene>
    <name evidence="1" type="ORF">F4V91_08665</name>
</gene>
<accession>A0A6A1TPF7</accession>
<evidence type="ECO:0000313" key="1">
    <source>
        <dbReference type="EMBL" id="KAB1086493.1"/>
    </source>
</evidence>
<proteinExistence type="predicted"/>
<organism evidence="1 2">
    <name type="scientific">Neorhizobium galegae</name>
    <name type="common">Rhizobium galegae</name>
    <dbReference type="NCBI Taxonomy" id="399"/>
    <lineage>
        <taxon>Bacteria</taxon>
        <taxon>Pseudomonadati</taxon>
        <taxon>Pseudomonadota</taxon>
        <taxon>Alphaproteobacteria</taxon>
        <taxon>Hyphomicrobiales</taxon>
        <taxon>Rhizobiaceae</taxon>
        <taxon>Rhizobium/Agrobacterium group</taxon>
        <taxon>Neorhizobium</taxon>
    </lineage>
</organism>
<reference evidence="1 2" key="1">
    <citation type="submission" date="2019-09" db="EMBL/GenBank/DDBJ databases">
        <title>Genome sequencing of Ng87 strain.</title>
        <authorList>
            <person name="Karasev E.S."/>
            <person name="Andronov E."/>
        </authorList>
    </citation>
    <scope>NUCLEOTIDE SEQUENCE [LARGE SCALE GENOMIC DNA]</scope>
    <source>
        <strain evidence="1 2">Ng87</strain>
    </source>
</reference>
<sequence>MANNLPSFLLRDCMLWADRTLKIGQIGDITPPVPAAKVEEMRNAGMIKPREVHMGYEKLEFSFKMPGLDPQTLKLFGLAPGTENPFMITGALVDEDGSEHSAVMTLRGFLKQADAGTWKGGDLAENDYTVSVNYYKLEIDGDPIYEIDDFDIKVGGVSQRQGIRNALLL</sequence>
<name>A0A6A1TPF7_NEOGA</name>
<evidence type="ECO:0000313" key="2">
    <source>
        <dbReference type="Proteomes" id="UP000386575"/>
    </source>
</evidence>
<dbReference type="InterPro" id="IPR006498">
    <property type="entry name" value="Tail_tube"/>
</dbReference>
<protein>
    <submittedName>
        <fullName evidence="1">Phage tail protein</fullName>
    </submittedName>
</protein>